<proteinExistence type="predicted"/>
<evidence type="ECO:0000313" key="2">
    <source>
        <dbReference type="EMBL" id="CAE8633518.1"/>
    </source>
</evidence>
<keyword evidence="4" id="KW-1185">Reference proteome</keyword>
<evidence type="ECO:0000313" key="3">
    <source>
        <dbReference type="EMBL" id="CAE8726616.1"/>
    </source>
</evidence>
<dbReference type="EMBL" id="CAJNNV010030793">
    <property type="protein sequence ID" value="CAE8633518.1"/>
    <property type="molecule type" value="Genomic_DNA"/>
</dbReference>
<keyword evidence="1" id="KW-0812">Transmembrane</keyword>
<organism evidence="2 4">
    <name type="scientific">Polarella glacialis</name>
    <name type="common">Dinoflagellate</name>
    <dbReference type="NCBI Taxonomy" id="89957"/>
    <lineage>
        <taxon>Eukaryota</taxon>
        <taxon>Sar</taxon>
        <taxon>Alveolata</taxon>
        <taxon>Dinophyceae</taxon>
        <taxon>Suessiales</taxon>
        <taxon>Suessiaceae</taxon>
        <taxon>Polarella</taxon>
    </lineage>
</organism>
<dbReference type="Proteomes" id="UP000654075">
    <property type="component" value="Unassembled WGS sequence"/>
</dbReference>
<keyword evidence="1" id="KW-0472">Membrane</keyword>
<gene>
    <name evidence="2" type="ORF">PGLA1383_LOCUS49390</name>
    <name evidence="3" type="ORF">PGLA2088_LOCUS44546</name>
</gene>
<feature type="transmembrane region" description="Helical" evidence="1">
    <location>
        <begin position="46"/>
        <end position="62"/>
    </location>
</feature>
<name>A0A813H7G2_POLGL</name>
<dbReference type="Proteomes" id="UP000626109">
    <property type="component" value="Unassembled WGS sequence"/>
</dbReference>
<dbReference type="EMBL" id="CAJNNW010035251">
    <property type="protein sequence ID" value="CAE8726616.1"/>
    <property type="molecule type" value="Genomic_DNA"/>
</dbReference>
<sequence length="134" mass="14556">MGDGQVVGFASGCNNNHRNNNNNNSGCLERTPFGHGLVLCGGGLEFFQIFLLALTLSCFAFVEDRTISLSVFYGAAFPQDSYLESSSLWLTSVSLPAKSTHPFAELLLLLLLLLMLLMLLLLLLLLSFLSPDLA</sequence>
<accession>A0A813H7G2</accession>
<evidence type="ECO:0000256" key="1">
    <source>
        <dbReference type="SAM" id="Phobius"/>
    </source>
</evidence>
<reference evidence="2" key="1">
    <citation type="submission" date="2021-02" db="EMBL/GenBank/DDBJ databases">
        <authorList>
            <person name="Dougan E. K."/>
            <person name="Rhodes N."/>
            <person name="Thang M."/>
            <person name="Chan C."/>
        </authorList>
    </citation>
    <scope>NUCLEOTIDE SEQUENCE</scope>
</reference>
<comment type="caution">
    <text evidence="2">The sequence shown here is derived from an EMBL/GenBank/DDBJ whole genome shotgun (WGS) entry which is preliminary data.</text>
</comment>
<protein>
    <submittedName>
        <fullName evidence="2">Uncharacterized protein</fullName>
    </submittedName>
</protein>
<dbReference type="AlphaFoldDB" id="A0A813H7G2"/>
<evidence type="ECO:0000313" key="4">
    <source>
        <dbReference type="Proteomes" id="UP000654075"/>
    </source>
</evidence>
<feature type="transmembrane region" description="Helical" evidence="1">
    <location>
        <begin position="106"/>
        <end position="129"/>
    </location>
</feature>
<keyword evidence="1" id="KW-1133">Transmembrane helix</keyword>